<dbReference type="PANTHER" id="PTHR10978">
    <property type="entry name" value="SUCCINATE DEHYDROGENASE CYTOCHROME B560 SUBUNIT"/>
    <property type="match status" value="1"/>
</dbReference>
<keyword evidence="7 8" id="KW-0472">Membrane</keyword>
<protein>
    <recommendedName>
        <fullName evidence="11">Succinate dehydrogenase cytochrome b560 subunit</fullName>
    </recommendedName>
</protein>
<evidence type="ECO:0000256" key="3">
    <source>
        <dbReference type="ARBA" id="ARBA00022692"/>
    </source>
</evidence>
<evidence type="ECO:0000256" key="6">
    <source>
        <dbReference type="ARBA" id="ARBA00023004"/>
    </source>
</evidence>
<dbReference type="Gene3D" id="1.20.1300.10">
    <property type="entry name" value="Fumarate reductase/succinate dehydrogenase, transmembrane subunit"/>
    <property type="match status" value="1"/>
</dbReference>
<comment type="subcellular location">
    <subcellularLocation>
        <location evidence="1">Membrane</location>
    </subcellularLocation>
</comment>
<evidence type="ECO:0000256" key="8">
    <source>
        <dbReference type="SAM" id="Phobius"/>
    </source>
</evidence>
<dbReference type="PANTHER" id="PTHR10978:SF5">
    <property type="entry name" value="SUCCINATE DEHYDROGENASE CYTOCHROME B560 SUBUNIT, MITOCHONDRIAL"/>
    <property type="match status" value="1"/>
</dbReference>
<dbReference type="OrthoDB" id="588261at2759"/>
<dbReference type="InterPro" id="IPR014314">
    <property type="entry name" value="Succ_DH_cytb556"/>
</dbReference>
<evidence type="ECO:0008006" key="11">
    <source>
        <dbReference type="Google" id="ProtNLM"/>
    </source>
</evidence>
<name>A0A9W9GD32_9EURO</name>
<reference evidence="9" key="2">
    <citation type="journal article" date="2023" name="IMA Fungus">
        <title>Comparative genomic study of the Penicillium genus elucidates a diverse pangenome and 15 lateral gene transfer events.</title>
        <authorList>
            <person name="Petersen C."/>
            <person name="Sorensen T."/>
            <person name="Nielsen M.R."/>
            <person name="Sondergaard T.E."/>
            <person name="Sorensen J.L."/>
            <person name="Fitzpatrick D.A."/>
            <person name="Frisvad J.C."/>
            <person name="Nielsen K.L."/>
        </authorList>
    </citation>
    <scope>NUCLEOTIDE SEQUENCE</scope>
    <source>
        <strain evidence="9">IBT 30069</strain>
    </source>
</reference>
<organism evidence="9 10">
    <name type="scientific">Penicillium angulare</name>
    <dbReference type="NCBI Taxonomy" id="116970"/>
    <lineage>
        <taxon>Eukaryota</taxon>
        <taxon>Fungi</taxon>
        <taxon>Dikarya</taxon>
        <taxon>Ascomycota</taxon>
        <taxon>Pezizomycotina</taxon>
        <taxon>Eurotiomycetes</taxon>
        <taxon>Eurotiomycetidae</taxon>
        <taxon>Eurotiales</taxon>
        <taxon>Aspergillaceae</taxon>
        <taxon>Penicillium</taxon>
    </lineage>
</organism>
<dbReference type="GO" id="GO:0006121">
    <property type="term" value="P:mitochondrial electron transport, succinate to ubiquinone"/>
    <property type="evidence" value="ECO:0007669"/>
    <property type="project" value="TreeGrafter"/>
</dbReference>
<feature type="transmembrane region" description="Helical" evidence="8">
    <location>
        <begin position="175"/>
        <end position="195"/>
    </location>
</feature>
<dbReference type="Proteomes" id="UP001149165">
    <property type="component" value="Unassembled WGS sequence"/>
</dbReference>
<evidence type="ECO:0000313" key="9">
    <source>
        <dbReference type="EMBL" id="KAJ5116125.1"/>
    </source>
</evidence>
<dbReference type="GO" id="GO:0009055">
    <property type="term" value="F:electron transfer activity"/>
    <property type="evidence" value="ECO:0007669"/>
    <property type="project" value="InterPro"/>
</dbReference>
<sequence>MLRISHRGIASPRKHLLAPNTGRLQNLSINTRPLTQPLHKSIQVFPKQCISTQKIPWESRHDRLAAQRLHRPTSPNLGIYKWTYVSFASALHRITGILLAGSLYAFGTLYLVSPAIGLNLDSTTLLAGFGALPFVVKTGIKLGLCMPFTFHAFNGVKHLIWDTGSLLGKTQSARATWVVLICSIGASMGLALYRFEDKTESDEK</sequence>
<dbReference type="Pfam" id="PF01127">
    <property type="entry name" value="Sdh_cyt"/>
    <property type="match status" value="1"/>
</dbReference>
<evidence type="ECO:0000256" key="1">
    <source>
        <dbReference type="ARBA" id="ARBA00004370"/>
    </source>
</evidence>
<keyword evidence="3 8" id="KW-0812">Transmembrane</keyword>
<dbReference type="EMBL" id="JAPQKH010000001">
    <property type="protein sequence ID" value="KAJ5116125.1"/>
    <property type="molecule type" value="Genomic_DNA"/>
</dbReference>
<keyword evidence="2" id="KW-0349">Heme</keyword>
<keyword evidence="6" id="KW-0408">Iron</keyword>
<accession>A0A9W9GD32</accession>
<dbReference type="CDD" id="cd03499">
    <property type="entry name" value="SQR_TypeC_SdhC"/>
    <property type="match status" value="1"/>
</dbReference>
<feature type="transmembrane region" description="Helical" evidence="8">
    <location>
        <begin position="90"/>
        <end position="112"/>
    </location>
</feature>
<dbReference type="InterPro" id="IPR034804">
    <property type="entry name" value="SQR/QFR_C/D"/>
</dbReference>
<dbReference type="GO" id="GO:0005739">
    <property type="term" value="C:mitochondrion"/>
    <property type="evidence" value="ECO:0007669"/>
    <property type="project" value="GOC"/>
</dbReference>
<dbReference type="InterPro" id="IPR000701">
    <property type="entry name" value="SuccDH_FuR_B_TM-su"/>
</dbReference>
<evidence type="ECO:0000256" key="2">
    <source>
        <dbReference type="ARBA" id="ARBA00022617"/>
    </source>
</evidence>
<keyword evidence="4" id="KW-0479">Metal-binding</keyword>
<evidence type="ECO:0000256" key="7">
    <source>
        <dbReference type="ARBA" id="ARBA00023136"/>
    </source>
</evidence>
<dbReference type="GO" id="GO:0006099">
    <property type="term" value="P:tricarboxylic acid cycle"/>
    <property type="evidence" value="ECO:0007669"/>
    <property type="project" value="InterPro"/>
</dbReference>
<dbReference type="AlphaFoldDB" id="A0A9W9GD32"/>
<dbReference type="GO" id="GO:0046872">
    <property type="term" value="F:metal ion binding"/>
    <property type="evidence" value="ECO:0007669"/>
    <property type="project" value="UniProtKB-KW"/>
</dbReference>
<dbReference type="SUPFAM" id="SSF81343">
    <property type="entry name" value="Fumarate reductase respiratory complex transmembrane subunits"/>
    <property type="match status" value="1"/>
</dbReference>
<keyword evidence="5 8" id="KW-1133">Transmembrane helix</keyword>
<dbReference type="GO" id="GO:0016020">
    <property type="term" value="C:membrane"/>
    <property type="evidence" value="ECO:0007669"/>
    <property type="project" value="UniProtKB-SubCell"/>
</dbReference>
<evidence type="ECO:0000313" key="10">
    <source>
        <dbReference type="Proteomes" id="UP001149165"/>
    </source>
</evidence>
<evidence type="ECO:0000256" key="4">
    <source>
        <dbReference type="ARBA" id="ARBA00022723"/>
    </source>
</evidence>
<dbReference type="NCBIfam" id="TIGR02970">
    <property type="entry name" value="succ_dehyd_cytB"/>
    <property type="match status" value="1"/>
</dbReference>
<keyword evidence="10" id="KW-1185">Reference proteome</keyword>
<gene>
    <name evidence="9" type="ORF">N7456_000473</name>
</gene>
<reference evidence="9" key="1">
    <citation type="submission" date="2022-11" db="EMBL/GenBank/DDBJ databases">
        <authorList>
            <person name="Petersen C."/>
        </authorList>
    </citation>
    <scope>NUCLEOTIDE SEQUENCE</scope>
    <source>
        <strain evidence="9">IBT 30069</strain>
    </source>
</reference>
<comment type="caution">
    <text evidence="9">The sequence shown here is derived from an EMBL/GenBank/DDBJ whole genome shotgun (WGS) entry which is preliminary data.</text>
</comment>
<proteinExistence type="predicted"/>
<evidence type="ECO:0000256" key="5">
    <source>
        <dbReference type="ARBA" id="ARBA00022989"/>
    </source>
</evidence>